<protein>
    <recommendedName>
        <fullName evidence="5">Glycosyl hydrolase family 88</fullName>
    </recommendedName>
</protein>
<keyword evidence="1" id="KW-0378">Hydrolase</keyword>
<reference evidence="3" key="1">
    <citation type="submission" date="2016-06" db="EMBL/GenBank/DDBJ databases">
        <title>Draft Genome sequence of the fungus Inonotus baumii.</title>
        <authorList>
            <person name="Zhu H."/>
            <person name="Lin W."/>
        </authorList>
    </citation>
    <scope>NUCLEOTIDE SEQUENCE</scope>
    <source>
        <strain evidence="3">821</strain>
    </source>
</reference>
<feature type="signal peptide" evidence="2">
    <location>
        <begin position="1"/>
        <end position="17"/>
    </location>
</feature>
<name>A0A9Q5N7L7_SANBA</name>
<evidence type="ECO:0008006" key="5">
    <source>
        <dbReference type="Google" id="ProtNLM"/>
    </source>
</evidence>
<dbReference type="SUPFAM" id="SSF48208">
    <property type="entry name" value="Six-hairpin glycosidases"/>
    <property type="match status" value="1"/>
</dbReference>
<keyword evidence="4" id="KW-1185">Reference proteome</keyword>
<dbReference type="Proteomes" id="UP000757232">
    <property type="component" value="Unassembled WGS sequence"/>
</dbReference>
<evidence type="ECO:0000313" key="3">
    <source>
        <dbReference type="EMBL" id="OCB83839.1"/>
    </source>
</evidence>
<dbReference type="Pfam" id="PF07470">
    <property type="entry name" value="Glyco_hydro_88"/>
    <property type="match status" value="1"/>
</dbReference>
<dbReference type="PANTHER" id="PTHR41814:SF1">
    <property type="entry name" value="CELLULASE"/>
    <property type="match status" value="1"/>
</dbReference>
<evidence type="ECO:0000256" key="1">
    <source>
        <dbReference type="ARBA" id="ARBA00022801"/>
    </source>
</evidence>
<dbReference type="EMBL" id="LNZH02000217">
    <property type="protein sequence ID" value="OCB83839.1"/>
    <property type="molecule type" value="Genomic_DNA"/>
</dbReference>
<evidence type="ECO:0000313" key="4">
    <source>
        <dbReference type="Proteomes" id="UP000757232"/>
    </source>
</evidence>
<dbReference type="PANTHER" id="PTHR41814">
    <property type="entry name" value="EXPRESSED PROTEIN"/>
    <property type="match status" value="1"/>
</dbReference>
<dbReference type="InterPro" id="IPR008928">
    <property type="entry name" value="6-hairpin_glycosidase_sf"/>
</dbReference>
<sequence length="405" mass="43775">MLLPIPLLFTPLYFTFAANALPSLLPRDDFSPGGQAALFNSKAYLADSIKSVMLGSIRTSWEQGTAAAGVLEHDNPEYSVFAGSPFANNGNLPATALQLAFSAAVRQGPDGRLSQEINDGLDGAALDGASAGPYVLLGTFTEPSRADYFQSAAEKQLNYLLNTAPKTSTGAISMRNDGHAYWNDGVFMGPPFLAYYGALTNDQSLLQQAFDNVRLYREALLIDGPTGKLWAHIYNEDEASFWDKGLWATGNAWAALGIIRVEETIRKSAFADQMRDQLNELQSWTKEILDGTFAAIRSEDDLIPNYIDSNNTFGDAAASAALASVAYRAAVINSDVFGSNYTEIAGRIAKAVLNGVDEIGVISPYVDPLSWEEVGLLSTEGQAFALMMVAGWRAWLTWNGQYLTA</sequence>
<gene>
    <name evidence="3" type="ORF">A7U60_g9044</name>
</gene>
<dbReference type="GO" id="GO:0016787">
    <property type="term" value="F:hydrolase activity"/>
    <property type="evidence" value="ECO:0007669"/>
    <property type="project" value="UniProtKB-KW"/>
</dbReference>
<dbReference type="InterPro" id="IPR012341">
    <property type="entry name" value="6hp_glycosidase-like_sf"/>
</dbReference>
<evidence type="ECO:0000256" key="2">
    <source>
        <dbReference type="SAM" id="SignalP"/>
    </source>
</evidence>
<proteinExistence type="predicted"/>
<dbReference type="GO" id="GO:0005975">
    <property type="term" value="P:carbohydrate metabolic process"/>
    <property type="evidence" value="ECO:0007669"/>
    <property type="project" value="InterPro"/>
</dbReference>
<accession>A0A9Q5N7L7</accession>
<feature type="chain" id="PRO_5040194642" description="Glycosyl hydrolase family 88" evidence="2">
    <location>
        <begin position="18"/>
        <end position="405"/>
    </location>
</feature>
<dbReference type="AlphaFoldDB" id="A0A9Q5N7L7"/>
<organism evidence="3 4">
    <name type="scientific">Sanghuangporus baumii</name>
    <name type="common">Phellinus baumii</name>
    <dbReference type="NCBI Taxonomy" id="108892"/>
    <lineage>
        <taxon>Eukaryota</taxon>
        <taxon>Fungi</taxon>
        <taxon>Dikarya</taxon>
        <taxon>Basidiomycota</taxon>
        <taxon>Agaricomycotina</taxon>
        <taxon>Agaricomycetes</taxon>
        <taxon>Hymenochaetales</taxon>
        <taxon>Hymenochaetaceae</taxon>
        <taxon>Sanghuangporus</taxon>
    </lineage>
</organism>
<dbReference type="InterPro" id="IPR010905">
    <property type="entry name" value="Glyco_hydro_88"/>
</dbReference>
<keyword evidence="2" id="KW-0732">Signal</keyword>
<dbReference type="Gene3D" id="1.50.10.10">
    <property type="match status" value="1"/>
</dbReference>
<dbReference type="OrthoDB" id="4138492at2759"/>
<comment type="caution">
    <text evidence="3">The sequence shown here is derived from an EMBL/GenBank/DDBJ whole genome shotgun (WGS) entry which is preliminary data.</text>
</comment>